<dbReference type="AlphaFoldDB" id="K6X6X4"/>
<protein>
    <recommendedName>
        <fullName evidence="2">Methylated-DNA-[protein]-cysteine S-methyltransferase DNA binding domain-containing protein</fullName>
    </recommendedName>
</protein>
<dbReference type="SUPFAM" id="SSF46767">
    <property type="entry name" value="Methylated DNA-protein cysteine methyltransferase, C-terminal domain"/>
    <property type="match status" value="1"/>
</dbReference>
<reference evidence="3 4" key="1">
    <citation type="submission" date="2012-08" db="EMBL/GenBank/DDBJ databases">
        <title>Whole genome shotgun sequence of Kineosphaera limosa NBRC 100340.</title>
        <authorList>
            <person name="Yoshida I."/>
            <person name="Isaki S."/>
            <person name="Hosoyama A."/>
            <person name="Tsuchikane K."/>
            <person name="Katsumata H."/>
            <person name="Ando Y."/>
            <person name="Ohji S."/>
            <person name="Hamada M."/>
            <person name="Tamura T."/>
            <person name="Yamazoe A."/>
            <person name="Yamazaki S."/>
            <person name="Fujita N."/>
        </authorList>
    </citation>
    <scope>NUCLEOTIDE SEQUENCE [LARGE SCALE GENOMIC DNA]</scope>
    <source>
        <strain evidence="3 4">NBRC 100340</strain>
    </source>
</reference>
<organism evidence="3 4">
    <name type="scientific">Kineosphaera limosa NBRC 100340</name>
    <dbReference type="NCBI Taxonomy" id="1184609"/>
    <lineage>
        <taxon>Bacteria</taxon>
        <taxon>Bacillati</taxon>
        <taxon>Actinomycetota</taxon>
        <taxon>Actinomycetes</taxon>
        <taxon>Micrococcales</taxon>
        <taxon>Dermatophilaceae</taxon>
        <taxon>Kineosphaera</taxon>
    </lineage>
</organism>
<dbReference type="Pfam" id="PF01035">
    <property type="entry name" value="DNA_binding_1"/>
    <property type="match status" value="1"/>
</dbReference>
<accession>K6X6X4</accession>
<dbReference type="InterPro" id="IPR036388">
    <property type="entry name" value="WH-like_DNA-bd_sf"/>
</dbReference>
<feature type="domain" description="Methylated-DNA-[protein]-cysteine S-methyltransferase DNA binding" evidence="2">
    <location>
        <begin position="9"/>
        <end position="69"/>
    </location>
</feature>
<evidence type="ECO:0000313" key="4">
    <source>
        <dbReference type="Proteomes" id="UP000008366"/>
    </source>
</evidence>
<comment type="caution">
    <text evidence="3">The sequence shown here is derived from an EMBL/GenBank/DDBJ whole genome shotgun (WGS) entry which is preliminary data.</text>
</comment>
<dbReference type="eggNOG" id="COG3695">
    <property type="taxonomic scope" value="Bacteria"/>
</dbReference>
<dbReference type="InterPro" id="IPR052520">
    <property type="entry name" value="ATL_DNA_repair"/>
</dbReference>
<sequence>MRADAAWLRRAVAAVVALVPPGRVVSYGDVAELLGVGPRQVGAIMAAGPEPGAAQLPWWRVTNAAGTLPVHLLDEAVAHWRAEGTTLRRDNRGVAIRTRRADLPALADAAEAMLGPLPGGTGLHRTDGSNT</sequence>
<dbReference type="PANTHER" id="PTHR42942">
    <property type="entry name" value="6-O-METHYLGUANINE DNA METHYLTRANSFERASE"/>
    <property type="match status" value="1"/>
</dbReference>
<dbReference type="STRING" id="1184609.KILIM_007_00170"/>
<proteinExistence type="predicted"/>
<dbReference type="InterPro" id="IPR014048">
    <property type="entry name" value="MethylDNA_cys_MeTrfase_DNA-bd"/>
</dbReference>
<evidence type="ECO:0000256" key="1">
    <source>
        <dbReference type="ARBA" id="ARBA00022763"/>
    </source>
</evidence>
<dbReference type="GO" id="GO:0006281">
    <property type="term" value="P:DNA repair"/>
    <property type="evidence" value="ECO:0007669"/>
    <property type="project" value="InterPro"/>
</dbReference>
<dbReference type="EMBL" id="BAHD01000007">
    <property type="protein sequence ID" value="GAB94579.1"/>
    <property type="molecule type" value="Genomic_DNA"/>
</dbReference>
<dbReference type="PANTHER" id="PTHR42942:SF1">
    <property type="entry name" value="ALKYLTRANSFERASE-LIKE PROTEIN 1"/>
    <property type="match status" value="1"/>
</dbReference>
<evidence type="ECO:0000259" key="2">
    <source>
        <dbReference type="Pfam" id="PF01035"/>
    </source>
</evidence>
<dbReference type="Gene3D" id="1.10.10.10">
    <property type="entry name" value="Winged helix-like DNA-binding domain superfamily/Winged helix DNA-binding domain"/>
    <property type="match status" value="1"/>
</dbReference>
<evidence type="ECO:0000313" key="3">
    <source>
        <dbReference type="EMBL" id="GAB94579.1"/>
    </source>
</evidence>
<dbReference type="GO" id="GO:0003824">
    <property type="term" value="F:catalytic activity"/>
    <property type="evidence" value="ECO:0007669"/>
    <property type="project" value="InterPro"/>
</dbReference>
<gene>
    <name evidence="3" type="ORF">KILIM_007_00170</name>
</gene>
<keyword evidence="4" id="KW-1185">Reference proteome</keyword>
<dbReference type="Proteomes" id="UP000008366">
    <property type="component" value="Unassembled WGS sequence"/>
</dbReference>
<keyword evidence="1" id="KW-0227">DNA damage</keyword>
<dbReference type="InterPro" id="IPR036217">
    <property type="entry name" value="MethylDNA_cys_MeTrfase_DNAb"/>
</dbReference>
<name>K6X6X4_9MICO</name>
<dbReference type="CDD" id="cd06445">
    <property type="entry name" value="ATase"/>
    <property type="match status" value="1"/>
</dbReference>
<dbReference type="OrthoDB" id="9132167at2"/>
<dbReference type="RefSeq" id="WP_006591112.1">
    <property type="nucleotide sequence ID" value="NZ_BAHD01000007.1"/>
</dbReference>